<accession>A0ACB8QWJ4</accession>
<reference evidence="1" key="1">
    <citation type="submission" date="2021-02" db="EMBL/GenBank/DDBJ databases">
        <authorList>
            <consortium name="DOE Joint Genome Institute"/>
            <person name="Ahrendt S."/>
            <person name="Looney B.P."/>
            <person name="Miyauchi S."/>
            <person name="Morin E."/>
            <person name="Drula E."/>
            <person name="Courty P.E."/>
            <person name="Chicoki N."/>
            <person name="Fauchery L."/>
            <person name="Kohler A."/>
            <person name="Kuo A."/>
            <person name="Labutti K."/>
            <person name="Pangilinan J."/>
            <person name="Lipzen A."/>
            <person name="Riley R."/>
            <person name="Andreopoulos W."/>
            <person name="He G."/>
            <person name="Johnson J."/>
            <person name="Barry K.W."/>
            <person name="Grigoriev I.V."/>
            <person name="Nagy L."/>
            <person name="Hibbett D."/>
            <person name="Henrissat B."/>
            <person name="Matheny P.B."/>
            <person name="Labbe J."/>
            <person name="Martin F."/>
        </authorList>
    </citation>
    <scope>NUCLEOTIDE SEQUENCE</scope>
    <source>
        <strain evidence="1">EC-137</strain>
    </source>
</reference>
<feature type="non-terminal residue" evidence="1">
    <location>
        <position position="147"/>
    </location>
</feature>
<dbReference type="Proteomes" id="UP000814128">
    <property type="component" value="Unassembled WGS sequence"/>
</dbReference>
<dbReference type="EMBL" id="MU273474">
    <property type="protein sequence ID" value="KAI0036175.1"/>
    <property type="molecule type" value="Genomic_DNA"/>
</dbReference>
<gene>
    <name evidence="1" type="ORF">K488DRAFT_9072</name>
</gene>
<reference evidence="1" key="2">
    <citation type="journal article" date="2022" name="New Phytol.">
        <title>Evolutionary transition to the ectomycorrhizal habit in the genomes of a hyperdiverse lineage of mushroom-forming fungi.</title>
        <authorList>
            <person name="Looney B."/>
            <person name="Miyauchi S."/>
            <person name="Morin E."/>
            <person name="Drula E."/>
            <person name="Courty P.E."/>
            <person name="Kohler A."/>
            <person name="Kuo A."/>
            <person name="LaButti K."/>
            <person name="Pangilinan J."/>
            <person name="Lipzen A."/>
            <person name="Riley R."/>
            <person name="Andreopoulos W."/>
            <person name="He G."/>
            <person name="Johnson J."/>
            <person name="Nolan M."/>
            <person name="Tritt A."/>
            <person name="Barry K.W."/>
            <person name="Grigoriev I.V."/>
            <person name="Nagy L.G."/>
            <person name="Hibbett D."/>
            <person name="Henrissat B."/>
            <person name="Matheny P.B."/>
            <person name="Labbe J."/>
            <person name="Martin F.M."/>
        </authorList>
    </citation>
    <scope>NUCLEOTIDE SEQUENCE</scope>
    <source>
        <strain evidence="1">EC-137</strain>
    </source>
</reference>
<protein>
    <submittedName>
        <fullName evidence="1">Uncharacterized protein</fullName>
    </submittedName>
</protein>
<proteinExistence type="predicted"/>
<comment type="caution">
    <text evidence="1">The sequence shown here is derived from an EMBL/GenBank/DDBJ whole genome shotgun (WGS) entry which is preliminary data.</text>
</comment>
<name>A0ACB8QWJ4_9AGAM</name>
<evidence type="ECO:0000313" key="2">
    <source>
        <dbReference type="Proteomes" id="UP000814128"/>
    </source>
</evidence>
<organism evidence="1 2">
    <name type="scientific">Vararia minispora EC-137</name>
    <dbReference type="NCBI Taxonomy" id="1314806"/>
    <lineage>
        <taxon>Eukaryota</taxon>
        <taxon>Fungi</taxon>
        <taxon>Dikarya</taxon>
        <taxon>Basidiomycota</taxon>
        <taxon>Agaricomycotina</taxon>
        <taxon>Agaricomycetes</taxon>
        <taxon>Russulales</taxon>
        <taxon>Lachnocladiaceae</taxon>
        <taxon>Vararia</taxon>
    </lineage>
</organism>
<evidence type="ECO:0000313" key="1">
    <source>
        <dbReference type="EMBL" id="KAI0036175.1"/>
    </source>
</evidence>
<keyword evidence="2" id="KW-1185">Reference proteome</keyword>
<sequence>YPWPINMVHYYVLAPGADGLYARQPSLRLYTYSALDLFATTDAVIGPHGTALWIDSYAEAGTIGGQRIAGKMLHPMLHADDVDQLETEESLNDARTFVEPDPRTYDRGTTMVFGVLERAEAFKLAVDEEAGRIAVGFTDGRIEVWNY</sequence>
<feature type="non-terminal residue" evidence="1">
    <location>
        <position position="1"/>
    </location>
</feature>